<protein>
    <submittedName>
        <fullName evidence="1">Uncharacterized protein</fullName>
    </submittedName>
</protein>
<dbReference type="InterPro" id="IPR036770">
    <property type="entry name" value="Ankyrin_rpt-contain_sf"/>
</dbReference>
<dbReference type="AlphaFoldDB" id="A0A1X7VRH8"/>
<dbReference type="InParanoid" id="A0A1X7VRH8"/>
<name>A0A1X7VRH8_AMPQE</name>
<organism evidence="1">
    <name type="scientific">Amphimedon queenslandica</name>
    <name type="common">Sponge</name>
    <dbReference type="NCBI Taxonomy" id="400682"/>
    <lineage>
        <taxon>Eukaryota</taxon>
        <taxon>Metazoa</taxon>
        <taxon>Porifera</taxon>
        <taxon>Demospongiae</taxon>
        <taxon>Heteroscleromorpha</taxon>
        <taxon>Haplosclerida</taxon>
        <taxon>Niphatidae</taxon>
        <taxon>Amphimedon</taxon>
    </lineage>
</organism>
<dbReference type="EnsemblMetazoa" id="Aqu2.1.42971_001">
    <property type="protein sequence ID" value="Aqu2.1.42971_001"/>
    <property type="gene ID" value="Aqu2.1.42971"/>
</dbReference>
<accession>A0A1X7VRH8</accession>
<evidence type="ECO:0000313" key="1">
    <source>
        <dbReference type="EnsemblMetazoa" id="Aqu2.1.42971_001"/>
    </source>
</evidence>
<sequence length="149" mass="16516">KILLLLYAEPSPRAAALHITAEAFTAPGAAEEEYDNEEPLITPATSNTIVVEPEDLKLDERAVEICKKLFLFIYSIRNGTYKNLRHFLQNGMKPKVHGKTGRIPCHALSVEGIKDVVAFLENYGEDYTILLPGRIPKSEGLRKGQAIAI</sequence>
<reference evidence="1" key="1">
    <citation type="submission" date="2017-05" db="UniProtKB">
        <authorList>
            <consortium name="EnsemblMetazoa"/>
        </authorList>
    </citation>
    <scope>IDENTIFICATION</scope>
</reference>
<proteinExistence type="predicted"/>
<dbReference type="SUPFAM" id="SSF48403">
    <property type="entry name" value="Ankyrin repeat"/>
    <property type="match status" value="1"/>
</dbReference>